<accession>A0ABR9P7A4</accession>
<keyword evidence="2" id="KW-0472">Membrane</keyword>
<protein>
    <recommendedName>
        <fullName evidence="5">PH domain-containing protein</fullName>
    </recommendedName>
</protein>
<feature type="region of interest" description="Disordered" evidence="1">
    <location>
        <begin position="1"/>
        <end position="34"/>
    </location>
</feature>
<dbReference type="Proteomes" id="UP000806528">
    <property type="component" value="Unassembled WGS sequence"/>
</dbReference>
<organism evidence="3 4">
    <name type="scientific">Nocardiopsis coralli</name>
    <dbReference type="NCBI Taxonomy" id="2772213"/>
    <lineage>
        <taxon>Bacteria</taxon>
        <taxon>Bacillati</taxon>
        <taxon>Actinomycetota</taxon>
        <taxon>Actinomycetes</taxon>
        <taxon>Streptosporangiales</taxon>
        <taxon>Nocardiopsidaceae</taxon>
        <taxon>Nocardiopsis</taxon>
    </lineage>
</organism>
<keyword evidence="2" id="KW-1133">Transmembrane helix</keyword>
<keyword evidence="2" id="KW-0812">Transmembrane</keyword>
<evidence type="ECO:0008006" key="5">
    <source>
        <dbReference type="Google" id="ProtNLM"/>
    </source>
</evidence>
<dbReference type="RefSeq" id="WP_193122354.1">
    <property type="nucleotide sequence ID" value="NZ_JADBGI010000010.1"/>
</dbReference>
<feature type="transmembrane region" description="Helical" evidence="2">
    <location>
        <begin position="57"/>
        <end position="78"/>
    </location>
</feature>
<feature type="transmembrane region" description="Helical" evidence="2">
    <location>
        <begin position="90"/>
        <end position="112"/>
    </location>
</feature>
<name>A0ABR9P7A4_9ACTN</name>
<reference evidence="3 4" key="1">
    <citation type="submission" date="2020-09" db="EMBL/GenBank/DDBJ databases">
        <title>Diversity and distribution of actinomycetes associated with coral in the coast of Hainan.</title>
        <authorList>
            <person name="Li F."/>
        </authorList>
    </citation>
    <scope>NUCLEOTIDE SEQUENCE [LARGE SCALE GENOMIC DNA]</scope>
    <source>
        <strain evidence="3 4">HNM0947</strain>
    </source>
</reference>
<gene>
    <name evidence="3" type="ORF">IDM40_13555</name>
</gene>
<evidence type="ECO:0000313" key="4">
    <source>
        <dbReference type="Proteomes" id="UP000806528"/>
    </source>
</evidence>
<sequence>MASPDPMDVPPDPTGVPEDAAAAPRGVPSDLTARPGSVSHLRRYVSLRGPNTRMWMAVAYFSALLTIGFLVVLGSLAWEVLADRATAGSLSLWGSAAAVMAFIGPGSNVVVLRGLPQRITRQGISADSDGITVLQERKWWFPGEGTFIAWPEIRRIREVTAGSRRHTFIEVVLDTHRAEAELPSWAENADRLGLDPAEPDAATQFYVQVPRDHGDKILRMVQRTAPLPDVVERAPSPAR</sequence>
<comment type="caution">
    <text evidence="3">The sequence shown here is derived from an EMBL/GenBank/DDBJ whole genome shotgun (WGS) entry which is preliminary data.</text>
</comment>
<evidence type="ECO:0000256" key="1">
    <source>
        <dbReference type="SAM" id="MobiDB-lite"/>
    </source>
</evidence>
<keyword evidence="4" id="KW-1185">Reference proteome</keyword>
<dbReference type="EMBL" id="JADBGI010000010">
    <property type="protein sequence ID" value="MBE2999728.1"/>
    <property type="molecule type" value="Genomic_DNA"/>
</dbReference>
<evidence type="ECO:0000256" key="2">
    <source>
        <dbReference type="SAM" id="Phobius"/>
    </source>
</evidence>
<evidence type="ECO:0000313" key="3">
    <source>
        <dbReference type="EMBL" id="MBE2999728.1"/>
    </source>
</evidence>
<proteinExistence type="predicted"/>